<evidence type="ECO:0000256" key="1">
    <source>
        <dbReference type="SAM" id="Phobius"/>
    </source>
</evidence>
<keyword evidence="1" id="KW-0472">Membrane</keyword>
<feature type="transmembrane region" description="Helical" evidence="1">
    <location>
        <begin position="77"/>
        <end position="101"/>
    </location>
</feature>
<proteinExistence type="predicted"/>
<protein>
    <submittedName>
        <fullName evidence="2">Uncharacterized protein</fullName>
    </submittedName>
</protein>
<keyword evidence="1" id="KW-0812">Transmembrane</keyword>
<gene>
    <name evidence="2" type="ORF">FPZ41_42720</name>
</gene>
<feature type="transmembrane region" description="Helical" evidence="1">
    <location>
        <begin position="54"/>
        <end position="71"/>
    </location>
</feature>
<dbReference type="Proteomes" id="UP000373149">
    <property type="component" value="Unassembled WGS sequence"/>
</dbReference>
<sequence>MAGGLVYGYWTAAINRAGGPITGWNILLGFVSAVAFMVALTGVRALAPRLRRELHATTWAVFAGIAFGFIYSQSGASILRCCLMSLPVAGAVGALTFYRYYTHEDAEGHRNR</sequence>
<reference evidence="2 3" key="1">
    <citation type="submission" date="2019-09" db="EMBL/GenBank/DDBJ databases">
        <authorList>
            <person name="Duangmal K."/>
            <person name="Teo W.F.A."/>
            <person name="Lipun K."/>
        </authorList>
    </citation>
    <scope>NUCLEOTIDE SEQUENCE [LARGE SCALE GENOMIC DNA]</scope>
    <source>
        <strain evidence="2 3">K1PN6</strain>
    </source>
</reference>
<feature type="transmembrane region" description="Helical" evidence="1">
    <location>
        <begin position="26"/>
        <end position="47"/>
    </location>
</feature>
<dbReference type="AlphaFoldDB" id="A0A5N8X629"/>
<accession>A0A5N8X629</accession>
<comment type="caution">
    <text evidence="2">The sequence shown here is derived from an EMBL/GenBank/DDBJ whole genome shotgun (WGS) entry which is preliminary data.</text>
</comment>
<keyword evidence="3" id="KW-1185">Reference proteome</keyword>
<name>A0A5N8X629_9ACTN</name>
<evidence type="ECO:0000313" key="3">
    <source>
        <dbReference type="Proteomes" id="UP000373149"/>
    </source>
</evidence>
<organism evidence="2 3">
    <name type="scientific">Streptomyces acidicola</name>
    <dbReference type="NCBI Taxonomy" id="2596892"/>
    <lineage>
        <taxon>Bacteria</taxon>
        <taxon>Bacillati</taxon>
        <taxon>Actinomycetota</taxon>
        <taxon>Actinomycetes</taxon>
        <taxon>Kitasatosporales</taxon>
        <taxon>Streptomycetaceae</taxon>
        <taxon>Streptomyces</taxon>
    </lineage>
</organism>
<keyword evidence="1" id="KW-1133">Transmembrane helix</keyword>
<dbReference type="EMBL" id="VMNX01000336">
    <property type="protein sequence ID" value="MPY54910.1"/>
    <property type="molecule type" value="Genomic_DNA"/>
</dbReference>
<evidence type="ECO:0000313" key="2">
    <source>
        <dbReference type="EMBL" id="MPY54910.1"/>
    </source>
</evidence>